<sequence length="131" mass="14147">MDKGMKILVVDDFPTMRRIVRNLLKELGYSNVDEAEDGAAGLARLRSGSYDFVISDWNMPNLDGLAMLKAIRADASLSQLPVLMVTAESKKENIIAAAQAGASGYVVKPFTAATLDEKLNKILEKMAKAGS</sequence>
<dbReference type="Proteomes" id="UP000494119">
    <property type="component" value="Unassembled WGS sequence"/>
</dbReference>
<dbReference type="PANTHER" id="PTHR43228:SF1">
    <property type="entry name" value="TWO-COMPONENT RESPONSE REGULATOR ARR22"/>
    <property type="match status" value="1"/>
</dbReference>
<keyword evidence="1" id="KW-0597">Phosphoprotein</keyword>
<evidence type="ECO:0000259" key="2">
    <source>
        <dbReference type="PROSITE" id="PS50110"/>
    </source>
</evidence>
<dbReference type="InterPro" id="IPR001789">
    <property type="entry name" value="Sig_transdc_resp-reg_receiver"/>
</dbReference>
<feature type="modified residue" description="4-aspartylphosphate" evidence="1">
    <location>
        <position position="56"/>
    </location>
</feature>
<dbReference type="CDD" id="cd19923">
    <property type="entry name" value="REC_CheY_CheY3"/>
    <property type="match status" value="1"/>
</dbReference>
<gene>
    <name evidence="3" type="primary">cheY_1</name>
    <name evidence="3" type="ORF">LMG28688_01051</name>
</gene>
<name>A0A6J5FII6_9BURK</name>
<dbReference type="GO" id="GO:0000160">
    <property type="term" value="P:phosphorelay signal transduction system"/>
    <property type="evidence" value="ECO:0007669"/>
    <property type="project" value="InterPro"/>
</dbReference>
<evidence type="ECO:0000313" key="4">
    <source>
        <dbReference type="Proteomes" id="UP000494119"/>
    </source>
</evidence>
<dbReference type="SUPFAM" id="SSF52172">
    <property type="entry name" value="CheY-like"/>
    <property type="match status" value="1"/>
</dbReference>
<dbReference type="SMART" id="SM00448">
    <property type="entry name" value="REC"/>
    <property type="match status" value="1"/>
</dbReference>
<evidence type="ECO:0000256" key="1">
    <source>
        <dbReference type="PROSITE-ProRule" id="PRU00169"/>
    </source>
</evidence>
<organism evidence="3 4">
    <name type="scientific">Paraburkholderia caffeinitolerans</name>
    <dbReference type="NCBI Taxonomy" id="1723730"/>
    <lineage>
        <taxon>Bacteria</taxon>
        <taxon>Pseudomonadati</taxon>
        <taxon>Pseudomonadota</taxon>
        <taxon>Betaproteobacteria</taxon>
        <taxon>Burkholderiales</taxon>
        <taxon>Burkholderiaceae</taxon>
        <taxon>Paraburkholderia</taxon>
    </lineage>
</organism>
<evidence type="ECO:0000313" key="3">
    <source>
        <dbReference type="EMBL" id="CAB3780503.1"/>
    </source>
</evidence>
<dbReference type="Gene3D" id="3.40.50.2300">
    <property type="match status" value="1"/>
</dbReference>
<keyword evidence="4" id="KW-1185">Reference proteome</keyword>
<dbReference type="InterPro" id="IPR052048">
    <property type="entry name" value="ST_Response_Regulator"/>
</dbReference>
<proteinExistence type="predicted"/>
<dbReference type="PANTHER" id="PTHR43228">
    <property type="entry name" value="TWO-COMPONENT RESPONSE REGULATOR"/>
    <property type="match status" value="1"/>
</dbReference>
<dbReference type="RefSeq" id="WP_129563125.1">
    <property type="nucleotide sequence ID" value="NZ_CADIKL010000004.1"/>
</dbReference>
<reference evidence="3 4" key="1">
    <citation type="submission" date="2020-04" db="EMBL/GenBank/DDBJ databases">
        <authorList>
            <person name="De Canck E."/>
        </authorList>
    </citation>
    <scope>NUCLEOTIDE SEQUENCE [LARGE SCALE GENOMIC DNA]</scope>
    <source>
        <strain evidence="3 4">LMG 28688</strain>
    </source>
</reference>
<feature type="domain" description="Response regulatory" evidence="2">
    <location>
        <begin position="6"/>
        <end position="123"/>
    </location>
</feature>
<dbReference type="InterPro" id="IPR011006">
    <property type="entry name" value="CheY-like_superfamily"/>
</dbReference>
<dbReference type="AlphaFoldDB" id="A0A6J5FII6"/>
<protein>
    <submittedName>
        <fullName evidence="3">Chemotaxis protein CheY</fullName>
    </submittedName>
</protein>
<dbReference type="NCBIfam" id="NF007901">
    <property type="entry name" value="PRK10610.1"/>
    <property type="match status" value="1"/>
</dbReference>
<accession>A0A6J5FII6</accession>
<dbReference type="PROSITE" id="PS50110">
    <property type="entry name" value="RESPONSE_REGULATORY"/>
    <property type="match status" value="1"/>
</dbReference>
<dbReference type="Pfam" id="PF00072">
    <property type="entry name" value="Response_reg"/>
    <property type="match status" value="1"/>
</dbReference>
<dbReference type="EMBL" id="CADIKL010000004">
    <property type="protein sequence ID" value="CAB3780503.1"/>
    <property type="molecule type" value="Genomic_DNA"/>
</dbReference>